<dbReference type="Proteomes" id="UP000001318">
    <property type="component" value="Plasmid pCSL1"/>
</dbReference>
<name>B0RJD1_CLASE</name>
<dbReference type="HOGENOM" id="CLU_005379_6_0_11"/>
<dbReference type="GO" id="GO:0016887">
    <property type="term" value="F:ATP hydrolysis activity"/>
    <property type="evidence" value="ECO:0007669"/>
    <property type="project" value="InterPro"/>
</dbReference>
<dbReference type="InterPro" id="IPR027417">
    <property type="entry name" value="P-loop_NTPase"/>
</dbReference>
<dbReference type="AlphaFoldDB" id="B0RJD1"/>
<dbReference type="InterPro" id="IPR001482">
    <property type="entry name" value="T2SS/T4SS_dom"/>
</dbReference>
<evidence type="ECO:0000313" key="5">
    <source>
        <dbReference type="Proteomes" id="UP000001318"/>
    </source>
</evidence>
<dbReference type="Gene3D" id="3.30.450.380">
    <property type="match status" value="1"/>
</dbReference>
<dbReference type="PANTHER" id="PTHR30486">
    <property type="entry name" value="TWITCHING MOTILITY PROTEIN PILT"/>
    <property type="match status" value="1"/>
</dbReference>
<keyword evidence="4" id="KW-0614">Plasmid</keyword>
<organism evidence="4 5">
    <name type="scientific">Clavibacter sepedonicus</name>
    <name type="common">Clavibacter michiganensis subsp. sepedonicus</name>
    <dbReference type="NCBI Taxonomy" id="31964"/>
    <lineage>
        <taxon>Bacteria</taxon>
        <taxon>Bacillati</taxon>
        <taxon>Actinomycetota</taxon>
        <taxon>Actinomycetes</taxon>
        <taxon>Micrococcales</taxon>
        <taxon>Microbacteriaceae</taxon>
        <taxon>Clavibacter</taxon>
    </lineage>
</organism>
<accession>B0RJD1</accession>
<evidence type="ECO:0000256" key="1">
    <source>
        <dbReference type="ARBA" id="ARBA00006611"/>
    </source>
</evidence>
<sequence length="533" mass="59122">MTDETAPEIDMSQRPFLADLTSPANIPVTHRPAPTGQAHLFAASTRQPTLHLVDSAAPEAEAPLSADEPLKRPRTPEARMRLEAVAGPGANAIDWRQVDRFVKALDIDTASSRSRQDFDVATASATPETPYEESVLAQIEKRVKEHVRQVGMNSGPEKEWSDALSAQYVQAVFDSVFRYGRLQQYLREEDVEDISIVGHDNVMVTKTNGRKERRPACADNVDDLERIIYDIASWRGRAFSRPYGRVDLDIGGARFAGVGRPNNSVPNITIRKHNHVDIDLDNLVELGTITPKMRQLLDALVRANLSALVSGWAGTGKTTFLRGWMSAVPRDDKIVTIETERELYLGKLAHRHAQVQDFECVPYALAGTDMEARFTLEDAFLAALRSSAKRILFGEIRGPEGPIAIRAMKAGMGSISTIHARNAADALDRFVDILMEEQRLSDDASPMRQVLRSINIVVHLDTITTADGTSRRIVSEIAEVIAQPNKQIPMAARLVAWNYDKQQYDMPEKPSTDLAATLRRAGLDDEFFYTGAN</sequence>
<protein>
    <submittedName>
        <fullName evidence="4">Membrane protein</fullName>
    </submittedName>
</protein>
<dbReference type="Gene3D" id="3.40.50.300">
    <property type="entry name" value="P-loop containing nucleotide triphosphate hydrolases"/>
    <property type="match status" value="1"/>
</dbReference>
<dbReference type="OrthoDB" id="9810761at2"/>
<dbReference type="PANTHER" id="PTHR30486:SF6">
    <property type="entry name" value="TYPE IV PILUS RETRACTATION ATPASE PILT"/>
    <property type="match status" value="1"/>
</dbReference>
<dbReference type="GeneID" id="29472823"/>
<evidence type="ECO:0000313" key="4">
    <source>
        <dbReference type="EMBL" id="CAQ03321.1"/>
    </source>
</evidence>
<dbReference type="KEGG" id="cms:pCSL0078"/>
<keyword evidence="5" id="KW-1185">Reference proteome</keyword>
<reference evidence="4 5" key="1">
    <citation type="journal article" date="2008" name="J. Bacteriol.">
        <title>Genome of the actinomycete plant pathogen Clavibacter michiganensis subsp. sepedonicus suggests recent niche adaptation.</title>
        <authorList>
            <person name="Bentley S.D."/>
            <person name="Corton C."/>
            <person name="Brown S.E."/>
            <person name="Barron A."/>
            <person name="Clark L."/>
            <person name="Doggett J."/>
            <person name="Harris B."/>
            <person name="Ormond D."/>
            <person name="Quail M.A."/>
            <person name="May G."/>
            <person name="Francis D."/>
            <person name="Knudson D."/>
            <person name="Parkhill J."/>
            <person name="Ishimaru C.A."/>
        </authorList>
    </citation>
    <scope>NUCLEOTIDE SEQUENCE [LARGE SCALE GENOMIC DNA]</scope>
    <source>
        <strain evidence="5">ATCC 33113 / DSM 20744 / JCM 9667 / LMG 2889 / ICMP 2535 / C-1</strain>
    </source>
</reference>
<evidence type="ECO:0000259" key="3">
    <source>
        <dbReference type="Pfam" id="PF00437"/>
    </source>
</evidence>
<gene>
    <name evidence="4" type="ordered locus">pCSL0078</name>
</gene>
<evidence type="ECO:0000256" key="2">
    <source>
        <dbReference type="SAM" id="MobiDB-lite"/>
    </source>
</evidence>
<feature type="domain" description="Bacterial type II secretion system protein E" evidence="3">
    <location>
        <begin position="264"/>
        <end position="442"/>
    </location>
</feature>
<geneLocation type="plasmid" evidence="4 5">
    <name>pCSL1</name>
</geneLocation>
<feature type="region of interest" description="Disordered" evidence="2">
    <location>
        <begin position="113"/>
        <end position="132"/>
    </location>
</feature>
<dbReference type="SUPFAM" id="SSF52540">
    <property type="entry name" value="P-loop containing nucleoside triphosphate hydrolases"/>
    <property type="match status" value="1"/>
</dbReference>
<dbReference type="EMBL" id="AM849036">
    <property type="protein sequence ID" value="CAQ03321.1"/>
    <property type="molecule type" value="Genomic_DNA"/>
</dbReference>
<proteinExistence type="inferred from homology"/>
<dbReference type="eggNOG" id="COG0630">
    <property type="taxonomic scope" value="Bacteria"/>
</dbReference>
<dbReference type="Pfam" id="PF00437">
    <property type="entry name" value="T2SSE"/>
    <property type="match status" value="1"/>
</dbReference>
<dbReference type="RefSeq" id="WP_012300387.1">
    <property type="nucleotide sequence ID" value="NC_010408.1"/>
</dbReference>
<dbReference type="InterPro" id="IPR050921">
    <property type="entry name" value="T4SS_GSP_E_ATPase"/>
</dbReference>
<comment type="similarity">
    <text evidence="1">Belongs to the GSP E family.</text>
</comment>